<dbReference type="EMBL" id="JAHQIW010007300">
    <property type="protein sequence ID" value="KAJ1373501.1"/>
    <property type="molecule type" value="Genomic_DNA"/>
</dbReference>
<keyword evidence="2" id="KW-1185">Reference proteome</keyword>
<protein>
    <submittedName>
        <fullName evidence="1">Uncharacterized protein</fullName>
    </submittedName>
</protein>
<name>A0AAD5RCE7_PARTN</name>
<dbReference type="Proteomes" id="UP001196413">
    <property type="component" value="Unassembled WGS sequence"/>
</dbReference>
<proteinExistence type="predicted"/>
<sequence>MMMMKTVTMVMTARYVISLSIIDRLSGPEEMNNPGSLTEKFNYITCFILLVYSMPTWQCFRKFFYHSYELKSQNMKRRSDNIWTKEHWSRVQENAKVLQKTIQTVGGRTCLQRHPQMAASLESRNGPRVPSSAA</sequence>
<accession>A0AAD5RCE7</accession>
<dbReference type="AlphaFoldDB" id="A0AAD5RCE7"/>
<gene>
    <name evidence="1" type="ORF">KIN20_035910</name>
</gene>
<organism evidence="1 2">
    <name type="scientific">Parelaphostrongylus tenuis</name>
    <name type="common">Meningeal worm</name>
    <dbReference type="NCBI Taxonomy" id="148309"/>
    <lineage>
        <taxon>Eukaryota</taxon>
        <taxon>Metazoa</taxon>
        <taxon>Ecdysozoa</taxon>
        <taxon>Nematoda</taxon>
        <taxon>Chromadorea</taxon>
        <taxon>Rhabditida</taxon>
        <taxon>Rhabditina</taxon>
        <taxon>Rhabditomorpha</taxon>
        <taxon>Strongyloidea</taxon>
        <taxon>Metastrongylidae</taxon>
        <taxon>Parelaphostrongylus</taxon>
    </lineage>
</organism>
<evidence type="ECO:0000313" key="2">
    <source>
        <dbReference type="Proteomes" id="UP001196413"/>
    </source>
</evidence>
<evidence type="ECO:0000313" key="1">
    <source>
        <dbReference type="EMBL" id="KAJ1373501.1"/>
    </source>
</evidence>
<comment type="caution">
    <text evidence="1">The sequence shown here is derived from an EMBL/GenBank/DDBJ whole genome shotgun (WGS) entry which is preliminary data.</text>
</comment>
<reference evidence="1" key="1">
    <citation type="submission" date="2021-06" db="EMBL/GenBank/DDBJ databases">
        <title>Parelaphostrongylus tenuis whole genome reference sequence.</title>
        <authorList>
            <person name="Garwood T.J."/>
            <person name="Larsen P.A."/>
            <person name="Fountain-Jones N.M."/>
            <person name="Garbe J.R."/>
            <person name="Macchietto M.G."/>
            <person name="Kania S.A."/>
            <person name="Gerhold R.W."/>
            <person name="Richards J.E."/>
            <person name="Wolf T.M."/>
        </authorList>
    </citation>
    <scope>NUCLEOTIDE SEQUENCE</scope>
    <source>
        <strain evidence="1">MNPRO001-30</strain>
        <tissue evidence="1">Meninges</tissue>
    </source>
</reference>